<dbReference type="EMBL" id="QYRN01000004">
    <property type="protein sequence ID" value="RIY01410.1"/>
    <property type="molecule type" value="Genomic_DNA"/>
</dbReference>
<comment type="subcellular location">
    <subcellularLocation>
        <location evidence="1">Periplasm</location>
    </subcellularLocation>
</comment>
<dbReference type="InterPro" id="IPR039424">
    <property type="entry name" value="SBP_5"/>
</dbReference>
<dbReference type="OrthoDB" id="8144963at2"/>
<evidence type="ECO:0000259" key="6">
    <source>
        <dbReference type="Pfam" id="PF00496"/>
    </source>
</evidence>
<keyword evidence="5" id="KW-0812">Transmembrane</keyword>
<dbReference type="CDD" id="cd08498">
    <property type="entry name" value="PBP2_NikA_DppA_OppA_like_2"/>
    <property type="match status" value="1"/>
</dbReference>
<dbReference type="Pfam" id="PF00496">
    <property type="entry name" value="SBP_bac_5"/>
    <property type="match status" value="1"/>
</dbReference>
<evidence type="ECO:0000313" key="7">
    <source>
        <dbReference type="EMBL" id="RIY01410.1"/>
    </source>
</evidence>
<dbReference type="SUPFAM" id="SSF53850">
    <property type="entry name" value="Periplasmic binding protein-like II"/>
    <property type="match status" value="1"/>
</dbReference>
<dbReference type="PANTHER" id="PTHR30290">
    <property type="entry name" value="PERIPLASMIC BINDING COMPONENT OF ABC TRANSPORTER"/>
    <property type="match status" value="1"/>
</dbReference>
<dbReference type="Gene3D" id="3.40.190.10">
    <property type="entry name" value="Periplasmic binding protein-like II"/>
    <property type="match status" value="1"/>
</dbReference>
<name>A0A3A1WJT3_9HYPH</name>
<sequence length="632" mass="69269">MTACRPARATRRWCGCRARSCPSTTRGATASSTTMPCPFRPGPSWSRSAGWPRWMPQIPAACRRGWTPCAPATASCITCRSRKRRWTARWRPGPEPDRSSRHRRSNVKRLLPAITALLVAYAAPFALAQNLTVGMKGAVDSADPHLLYTPNRNIALQIYEPLIYQDRFLKPQPWLATSWTAVDDRTWEIKLREGVVFSDGTPFTADDVVFSLKRGLSIEGVRTYRAYLKDIDTVEAVDPLTVRIVTRQPSAVLPWNLTTIGMVSAKAADGASAEDFDGGRAAIGTGPYKWVRWTPGQDVVLERNETYWNGEEPWEKVRVRFIANDSARVAALLAGDVDLIDEVPGNLAARVKEGENTALVEDTSVFEVYLTMDRFRDASPYVKGADGAALAKNPFKDAKVREALTLAINRKGIAERIMQGAATPTGQIAPEGFAGYDETLPPAAYDPRRAKALLAEAGYPDGFQLTIHCFNDRFSGDAQSCQAIAQMFSAIGVRTQVETLPASVFYKRANSGGPNGEPEFSMIMSLYGTPTGNPVNSLVNLIQTADKERGLGVSNRGRYSNPEVDALIAKAQASFDGARSEELARQAAAAALSDQAIIPLFFLKSSWGVRKDLTLEPRGDGFIMMRNVRPKS</sequence>
<dbReference type="GO" id="GO:0015833">
    <property type="term" value="P:peptide transport"/>
    <property type="evidence" value="ECO:0007669"/>
    <property type="project" value="TreeGrafter"/>
</dbReference>
<evidence type="ECO:0000256" key="4">
    <source>
        <dbReference type="ARBA" id="ARBA00022729"/>
    </source>
</evidence>
<evidence type="ECO:0000256" key="3">
    <source>
        <dbReference type="ARBA" id="ARBA00022448"/>
    </source>
</evidence>
<keyword evidence="8" id="KW-1185">Reference proteome</keyword>
<evidence type="ECO:0000256" key="5">
    <source>
        <dbReference type="SAM" id="Phobius"/>
    </source>
</evidence>
<keyword evidence="5" id="KW-0472">Membrane</keyword>
<evidence type="ECO:0000256" key="2">
    <source>
        <dbReference type="ARBA" id="ARBA00005695"/>
    </source>
</evidence>
<comment type="caution">
    <text evidence="7">The sequence shown here is derived from an EMBL/GenBank/DDBJ whole genome shotgun (WGS) entry which is preliminary data.</text>
</comment>
<protein>
    <submittedName>
        <fullName evidence="7">ABC transporter substrate-binding protein</fullName>
    </submittedName>
</protein>
<dbReference type="InterPro" id="IPR000914">
    <property type="entry name" value="SBP_5_dom"/>
</dbReference>
<dbReference type="Proteomes" id="UP000265750">
    <property type="component" value="Unassembled WGS sequence"/>
</dbReference>
<comment type="similarity">
    <text evidence="2">Belongs to the bacterial solute-binding protein 5 family.</text>
</comment>
<dbReference type="PANTHER" id="PTHR30290:SF9">
    <property type="entry name" value="OLIGOPEPTIDE-BINDING PROTEIN APPA"/>
    <property type="match status" value="1"/>
</dbReference>
<gene>
    <name evidence="7" type="ORF">D3218_08615</name>
</gene>
<reference evidence="8" key="1">
    <citation type="submission" date="2018-09" db="EMBL/GenBank/DDBJ databases">
        <authorList>
            <person name="Tuo L."/>
        </authorList>
    </citation>
    <scope>NUCLEOTIDE SEQUENCE [LARGE SCALE GENOMIC DNA]</scope>
    <source>
        <strain evidence="8">M2BS4Y-1</strain>
    </source>
</reference>
<dbReference type="Gene3D" id="3.90.76.10">
    <property type="entry name" value="Dipeptide-binding Protein, Domain 1"/>
    <property type="match status" value="1"/>
</dbReference>
<organism evidence="7 8">
    <name type="scientific">Aureimonas flava</name>
    <dbReference type="NCBI Taxonomy" id="2320271"/>
    <lineage>
        <taxon>Bacteria</taxon>
        <taxon>Pseudomonadati</taxon>
        <taxon>Pseudomonadota</taxon>
        <taxon>Alphaproteobacteria</taxon>
        <taxon>Hyphomicrobiales</taxon>
        <taxon>Aurantimonadaceae</taxon>
        <taxon>Aureimonas</taxon>
    </lineage>
</organism>
<accession>A0A3A1WJT3</accession>
<proteinExistence type="inferred from homology"/>
<feature type="transmembrane region" description="Helical" evidence="5">
    <location>
        <begin position="110"/>
        <end position="128"/>
    </location>
</feature>
<feature type="domain" description="Solute-binding protein family 5" evidence="6">
    <location>
        <begin position="170"/>
        <end position="543"/>
    </location>
</feature>
<evidence type="ECO:0000256" key="1">
    <source>
        <dbReference type="ARBA" id="ARBA00004418"/>
    </source>
</evidence>
<dbReference type="Gene3D" id="3.10.105.10">
    <property type="entry name" value="Dipeptide-binding Protein, Domain 3"/>
    <property type="match status" value="1"/>
</dbReference>
<dbReference type="AlphaFoldDB" id="A0A3A1WJT3"/>
<keyword evidence="4" id="KW-0732">Signal</keyword>
<keyword evidence="3" id="KW-0813">Transport</keyword>
<dbReference type="GO" id="GO:1904680">
    <property type="term" value="F:peptide transmembrane transporter activity"/>
    <property type="evidence" value="ECO:0007669"/>
    <property type="project" value="TreeGrafter"/>
</dbReference>
<keyword evidence="5" id="KW-1133">Transmembrane helix</keyword>
<evidence type="ECO:0000313" key="8">
    <source>
        <dbReference type="Proteomes" id="UP000265750"/>
    </source>
</evidence>